<dbReference type="Pfam" id="PF00743">
    <property type="entry name" value="FMO-like"/>
    <property type="match status" value="1"/>
</dbReference>
<dbReference type="PANTHER" id="PTHR42877">
    <property type="entry name" value="L-ORNITHINE N(5)-MONOOXYGENASE-RELATED"/>
    <property type="match status" value="1"/>
</dbReference>
<accession>A0ABY6U639</accession>
<evidence type="ECO:0000313" key="6">
    <source>
        <dbReference type="Proteomes" id="UP000766486"/>
    </source>
</evidence>
<dbReference type="InterPro" id="IPR051209">
    <property type="entry name" value="FAD-bind_Monooxygenase_sf"/>
</dbReference>
<evidence type="ECO:0008006" key="7">
    <source>
        <dbReference type="Google" id="ProtNLM"/>
    </source>
</evidence>
<evidence type="ECO:0000313" key="5">
    <source>
        <dbReference type="EMBL" id="VUC25597.1"/>
    </source>
</evidence>
<dbReference type="Gene3D" id="3.50.50.60">
    <property type="entry name" value="FAD/NAD(P)-binding domain"/>
    <property type="match status" value="3"/>
</dbReference>
<reference evidence="5 6" key="1">
    <citation type="submission" date="2019-06" db="EMBL/GenBank/DDBJ databases">
        <authorList>
            <person name="Broberg M."/>
        </authorList>
    </citation>
    <scope>NUCLEOTIDE SEQUENCE [LARGE SCALE GENOMIC DNA]</scope>
</reference>
<comment type="caution">
    <text evidence="5">The sequence shown here is derived from an EMBL/GenBank/DDBJ whole genome shotgun (WGS) entry which is preliminary data.</text>
</comment>
<evidence type="ECO:0000256" key="4">
    <source>
        <dbReference type="ARBA" id="ARBA00023002"/>
    </source>
</evidence>
<keyword evidence="4" id="KW-0560">Oxidoreductase</keyword>
<dbReference type="InterPro" id="IPR020946">
    <property type="entry name" value="Flavin_mOase-like"/>
</dbReference>
<name>A0ABY6U639_BIOOC</name>
<comment type="similarity">
    <text evidence="1">Belongs to the FAD-binding monooxygenase family.</text>
</comment>
<evidence type="ECO:0000256" key="1">
    <source>
        <dbReference type="ARBA" id="ARBA00010139"/>
    </source>
</evidence>
<dbReference type="PANTHER" id="PTHR42877:SF12">
    <property type="entry name" value="MONOOXYGENASE"/>
    <property type="match status" value="1"/>
</dbReference>
<protein>
    <recommendedName>
        <fullName evidence="7">FAD/NAD(P)-binding domain-containing protein</fullName>
    </recommendedName>
</protein>
<dbReference type="SUPFAM" id="SSF51905">
    <property type="entry name" value="FAD/NAD(P)-binding domain"/>
    <property type="match status" value="1"/>
</dbReference>
<evidence type="ECO:0000256" key="2">
    <source>
        <dbReference type="ARBA" id="ARBA00022630"/>
    </source>
</evidence>
<dbReference type="EMBL" id="CABFNS010000737">
    <property type="protein sequence ID" value="VUC25597.1"/>
    <property type="molecule type" value="Genomic_DNA"/>
</dbReference>
<dbReference type="InterPro" id="IPR036188">
    <property type="entry name" value="FAD/NAD-bd_sf"/>
</dbReference>
<gene>
    <name evidence="5" type="ORF">CLO192961_LOCUS172217</name>
</gene>
<dbReference type="Proteomes" id="UP000766486">
    <property type="component" value="Unassembled WGS sequence"/>
</dbReference>
<sequence>MANQNYKVSNCALGEPRHLKVLMVGAGASGLNLARHMDLHMKNFELKIYEKNADVGGTWFENRYPGCACDIPSHNYQFTWEPNPGWTQYYSSWDEILEYFRNIASKYELYKYIQLKHKVDEARWDQDAGVWNIKVSNLETGDTVEDWGHILINGTGILKSVSPSISSKIGVNIYISNWKWPDIQGLQSFKGDLFHSATWNSEYKLEDKKVAVIGTGSSGIQIVSAVQPIVKSLVTFIRSPTWITAGFAQSHAGPGGSNFRYTEEQKEEFRTDPDKYRNYRKEIEGELNSRFRFIIANSNEQAEARRYSANEMSSKLKDKKILDSLMPKDFAIGCRRPTPGNGYLEALTESNVRVITDEIESIVPDGIKLKTSEIVNIDSLICATGFDLSFCPRFKLVGRGGCDIHEQWKDLPEAYLSVGVPGFPNYFLFLGPNAPVGHGSVLPIIEHATKYIINMMQKIQTQQIKAVSPKAEAVKEFQEHTTEFMKRTAWATPCRSWFKRGTIDGPIVALHPGSRIHWFHMMQNIRFEDWEYDYWTGNRFQYLGNGFSTKEDPGLDTTWYFDAPEEGYVDY</sequence>
<evidence type="ECO:0000256" key="3">
    <source>
        <dbReference type="ARBA" id="ARBA00022827"/>
    </source>
</evidence>
<keyword evidence="3" id="KW-0274">FAD</keyword>
<keyword evidence="2" id="KW-0285">Flavoprotein</keyword>
<keyword evidence="6" id="KW-1185">Reference proteome</keyword>
<proteinExistence type="inferred from homology"/>
<organism evidence="5 6">
    <name type="scientific">Bionectria ochroleuca</name>
    <name type="common">Gliocladium roseum</name>
    <dbReference type="NCBI Taxonomy" id="29856"/>
    <lineage>
        <taxon>Eukaryota</taxon>
        <taxon>Fungi</taxon>
        <taxon>Dikarya</taxon>
        <taxon>Ascomycota</taxon>
        <taxon>Pezizomycotina</taxon>
        <taxon>Sordariomycetes</taxon>
        <taxon>Hypocreomycetidae</taxon>
        <taxon>Hypocreales</taxon>
        <taxon>Bionectriaceae</taxon>
        <taxon>Clonostachys</taxon>
    </lineage>
</organism>